<keyword evidence="2" id="KW-0624">Polysaccharide degradation</keyword>
<keyword evidence="2" id="KW-0858">Xylan degradation</keyword>
<keyword evidence="4" id="KW-0119">Carbohydrate metabolism</keyword>
<gene>
    <name evidence="7" type="ORF">ACFSKV_17360</name>
</gene>
<comment type="similarity">
    <text evidence="1 6">Belongs to the glycosyl hydrolase 43 family.</text>
</comment>
<keyword evidence="5 6" id="KW-0326">Glycosidase</keyword>
<dbReference type="Proteomes" id="UP001597414">
    <property type="component" value="Unassembled WGS sequence"/>
</dbReference>
<proteinExistence type="inferred from homology"/>
<evidence type="ECO:0000256" key="5">
    <source>
        <dbReference type="ARBA" id="ARBA00023295"/>
    </source>
</evidence>
<keyword evidence="8" id="KW-1185">Reference proteome</keyword>
<accession>A0ABW5BD63</accession>
<dbReference type="PANTHER" id="PTHR43772">
    <property type="entry name" value="ENDO-1,4-BETA-XYLANASE"/>
    <property type="match status" value="1"/>
</dbReference>
<evidence type="ECO:0000256" key="4">
    <source>
        <dbReference type="ARBA" id="ARBA00023277"/>
    </source>
</evidence>
<evidence type="ECO:0000256" key="2">
    <source>
        <dbReference type="ARBA" id="ARBA00022651"/>
    </source>
</evidence>
<comment type="caution">
    <text evidence="7">The sequence shown here is derived from an EMBL/GenBank/DDBJ whole genome shotgun (WGS) entry which is preliminary data.</text>
</comment>
<sequence length="364" mass="41412">MIRKFLLFGITALLLLNCGPKESKQEEVTEVLDEEQSPFVHKPLVTHLYTADPSAHVFNGKIYIYPSHDIESEVLEDDMGSHFDMKDYHVFSMDNPVAEVIDHGAVIKLEDIPWAGRQLWAPDAAQKDGKYYLYFPAKDKNDIFRIGVAVADSPTGPFKAQPEPIKGSFSMDPAVYEDEDGSYYLYFGGIWGGQLQWFEDQKLVEGRKGPTDGIPAHEEKALMPFVAKLSNNMLEFSEKPREVLLLDKNGEPIKAGDNEKRFFEASWVHKHNGKYYFSYSTGDTHFIAYGIGDNPYGPFTYQGNILNPVQGWTNHHSIVNFEGKWYLFYHDTELSGKTPLRNIKMTELIHNADGTIQTIDPMKK</sequence>
<dbReference type="Pfam" id="PF04616">
    <property type="entry name" value="Glyco_hydro_43"/>
    <property type="match status" value="1"/>
</dbReference>
<dbReference type="SUPFAM" id="SSF75005">
    <property type="entry name" value="Arabinanase/levansucrase/invertase"/>
    <property type="match status" value="1"/>
</dbReference>
<organism evidence="7 8">
    <name type="scientific">Shivajiella indica</name>
    <dbReference type="NCBI Taxonomy" id="872115"/>
    <lineage>
        <taxon>Bacteria</taxon>
        <taxon>Pseudomonadati</taxon>
        <taxon>Bacteroidota</taxon>
        <taxon>Cytophagia</taxon>
        <taxon>Cytophagales</taxon>
        <taxon>Cyclobacteriaceae</taxon>
        <taxon>Shivajiella</taxon>
    </lineage>
</organism>
<dbReference type="PANTHER" id="PTHR43772:SF2">
    <property type="entry name" value="PUTATIVE (AFU_ORTHOLOGUE AFUA_2G04480)-RELATED"/>
    <property type="match status" value="1"/>
</dbReference>
<keyword evidence="3 6" id="KW-0378">Hydrolase</keyword>
<dbReference type="RefSeq" id="WP_380805636.1">
    <property type="nucleotide sequence ID" value="NZ_JBHUIV010000025.1"/>
</dbReference>
<dbReference type="EMBL" id="JBHUIV010000025">
    <property type="protein sequence ID" value="MFD2203351.1"/>
    <property type="molecule type" value="Genomic_DNA"/>
</dbReference>
<dbReference type="InterPro" id="IPR023296">
    <property type="entry name" value="Glyco_hydro_beta-prop_sf"/>
</dbReference>
<evidence type="ECO:0000313" key="8">
    <source>
        <dbReference type="Proteomes" id="UP001597414"/>
    </source>
</evidence>
<reference evidence="8" key="1">
    <citation type="journal article" date="2019" name="Int. J. Syst. Evol. Microbiol.">
        <title>The Global Catalogue of Microorganisms (GCM) 10K type strain sequencing project: providing services to taxonomists for standard genome sequencing and annotation.</title>
        <authorList>
            <consortium name="The Broad Institute Genomics Platform"/>
            <consortium name="The Broad Institute Genome Sequencing Center for Infectious Disease"/>
            <person name="Wu L."/>
            <person name="Ma J."/>
        </authorList>
    </citation>
    <scope>NUCLEOTIDE SEQUENCE [LARGE SCALE GENOMIC DNA]</scope>
    <source>
        <strain evidence="8">KCTC 19812</strain>
    </source>
</reference>
<evidence type="ECO:0000256" key="3">
    <source>
        <dbReference type="ARBA" id="ARBA00022801"/>
    </source>
</evidence>
<dbReference type="GO" id="GO:0016787">
    <property type="term" value="F:hydrolase activity"/>
    <property type="evidence" value="ECO:0007669"/>
    <property type="project" value="UniProtKB-KW"/>
</dbReference>
<name>A0ABW5BD63_9BACT</name>
<dbReference type="InterPro" id="IPR052176">
    <property type="entry name" value="Glycosyl_Hydrlase_43_Enz"/>
</dbReference>
<dbReference type="CDD" id="cd18619">
    <property type="entry name" value="GH43_CoXyl43_like"/>
    <property type="match status" value="1"/>
</dbReference>
<dbReference type="InterPro" id="IPR006710">
    <property type="entry name" value="Glyco_hydro_43"/>
</dbReference>
<protein>
    <submittedName>
        <fullName evidence="7">Glycoside hydrolase family 43 protein</fullName>
    </submittedName>
</protein>
<evidence type="ECO:0000313" key="7">
    <source>
        <dbReference type="EMBL" id="MFD2203351.1"/>
    </source>
</evidence>
<dbReference type="Gene3D" id="2.115.10.20">
    <property type="entry name" value="Glycosyl hydrolase domain, family 43"/>
    <property type="match status" value="1"/>
</dbReference>
<evidence type="ECO:0000256" key="6">
    <source>
        <dbReference type="RuleBase" id="RU361187"/>
    </source>
</evidence>
<evidence type="ECO:0000256" key="1">
    <source>
        <dbReference type="ARBA" id="ARBA00009865"/>
    </source>
</evidence>